<organism evidence="1 2">
    <name type="scientific">Portunus trituberculatus</name>
    <name type="common">Swimming crab</name>
    <name type="synonym">Neptunus trituberculatus</name>
    <dbReference type="NCBI Taxonomy" id="210409"/>
    <lineage>
        <taxon>Eukaryota</taxon>
        <taxon>Metazoa</taxon>
        <taxon>Ecdysozoa</taxon>
        <taxon>Arthropoda</taxon>
        <taxon>Crustacea</taxon>
        <taxon>Multicrustacea</taxon>
        <taxon>Malacostraca</taxon>
        <taxon>Eumalacostraca</taxon>
        <taxon>Eucarida</taxon>
        <taxon>Decapoda</taxon>
        <taxon>Pleocyemata</taxon>
        <taxon>Brachyura</taxon>
        <taxon>Eubrachyura</taxon>
        <taxon>Portunoidea</taxon>
        <taxon>Portunidae</taxon>
        <taxon>Portuninae</taxon>
        <taxon>Portunus</taxon>
    </lineage>
</organism>
<dbReference type="AlphaFoldDB" id="A0A5B7GDS9"/>
<dbReference type="Proteomes" id="UP000324222">
    <property type="component" value="Unassembled WGS sequence"/>
</dbReference>
<gene>
    <name evidence="1" type="ORF">E2C01_049271</name>
</gene>
<accession>A0A5B7GDS9</accession>
<dbReference type="EMBL" id="VSRR010013085">
    <property type="protein sequence ID" value="MPC55338.1"/>
    <property type="molecule type" value="Genomic_DNA"/>
</dbReference>
<sequence>MEIFSTCYQETQVSCRKSNQGNGRRHGSGCNDCPAKNHHHLASLCAWWRLQQLLSPTNIIGS</sequence>
<proteinExistence type="predicted"/>
<evidence type="ECO:0000313" key="2">
    <source>
        <dbReference type="Proteomes" id="UP000324222"/>
    </source>
</evidence>
<comment type="caution">
    <text evidence="1">The sequence shown here is derived from an EMBL/GenBank/DDBJ whole genome shotgun (WGS) entry which is preliminary data.</text>
</comment>
<keyword evidence="2" id="KW-1185">Reference proteome</keyword>
<name>A0A5B7GDS9_PORTR</name>
<protein>
    <submittedName>
        <fullName evidence="1">Uncharacterized protein</fullName>
    </submittedName>
</protein>
<evidence type="ECO:0000313" key="1">
    <source>
        <dbReference type="EMBL" id="MPC55338.1"/>
    </source>
</evidence>
<reference evidence="1 2" key="1">
    <citation type="submission" date="2019-05" db="EMBL/GenBank/DDBJ databases">
        <title>Another draft genome of Portunus trituberculatus and its Hox gene families provides insights of decapod evolution.</title>
        <authorList>
            <person name="Jeong J.-H."/>
            <person name="Song I."/>
            <person name="Kim S."/>
            <person name="Choi T."/>
            <person name="Kim D."/>
            <person name="Ryu S."/>
            <person name="Kim W."/>
        </authorList>
    </citation>
    <scope>NUCLEOTIDE SEQUENCE [LARGE SCALE GENOMIC DNA]</scope>
    <source>
        <tissue evidence="1">Muscle</tissue>
    </source>
</reference>